<evidence type="ECO:0000313" key="3">
    <source>
        <dbReference type="Proteomes" id="UP000597989"/>
    </source>
</evidence>
<dbReference type="EMBL" id="BMMT01000027">
    <property type="protein sequence ID" value="GGJ06413.1"/>
    <property type="molecule type" value="Genomic_DNA"/>
</dbReference>
<reference evidence="1 4" key="2">
    <citation type="journal article" date="2019" name="Int. J. Syst. Evol. Microbiol.">
        <title>The Global Catalogue of Microorganisms (GCM) 10K type strain sequencing project: providing services to taxonomists for standard genome sequencing and annotation.</title>
        <authorList>
            <consortium name="The Broad Institute Genomics Platform"/>
            <consortium name="The Broad Institute Genome Sequencing Center for Infectious Disease"/>
            <person name="Wu L."/>
            <person name="Ma J."/>
        </authorList>
    </citation>
    <scope>NUCLEOTIDE SEQUENCE [LARGE SCALE GENOMIC DNA]</scope>
    <source>
        <strain evidence="1 4">JCM 10664</strain>
    </source>
</reference>
<reference evidence="2" key="3">
    <citation type="submission" date="2020-09" db="EMBL/GenBank/DDBJ databases">
        <authorList>
            <person name="Sun Q."/>
            <person name="Zhou Y."/>
        </authorList>
    </citation>
    <scope>NUCLEOTIDE SEQUENCE</scope>
    <source>
        <strain evidence="2">CGMCC 4.7206</strain>
    </source>
</reference>
<name>A0A917NJS0_9PSEU</name>
<reference evidence="1" key="4">
    <citation type="submission" date="2023-12" db="EMBL/GenBank/DDBJ databases">
        <authorList>
            <person name="Sun Q."/>
            <person name="Inoue M."/>
        </authorList>
    </citation>
    <scope>NUCLEOTIDE SEQUENCE</scope>
    <source>
        <strain evidence="1">JCM 10664</strain>
    </source>
</reference>
<dbReference type="Proteomes" id="UP001500220">
    <property type="component" value="Unassembled WGS sequence"/>
</dbReference>
<dbReference type="AlphaFoldDB" id="A0A917NJS0"/>
<protein>
    <submittedName>
        <fullName evidence="2">Uncharacterized protein</fullName>
    </submittedName>
</protein>
<dbReference type="Proteomes" id="UP000597989">
    <property type="component" value="Unassembled WGS sequence"/>
</dbReference>
<dbReference type="EMBL" id="BAAAHC010000006">
    <property type="protein sequence ID" value="GAA0515365.1"/>
    <property type="molecule type" value="Genomic_DNA"/>
</dbReference>
<dbReference type="RefSeq" id="WP_188991728.1">
    <property type="nucleotide sequence ID" value="NZ_BAAAHC010000006.1"/>
</dbReference>
<comment type="caution">
    <text evidence="2">The sequence shown here is derived from an EMBL/GenBank/DDBJ whole genome shotgun (WGS) entry which is preliminary data.</text>
</comment>
<gene>
    <name evidence="1" type="ORF">GCM10009545_16870</name>
    <name evidence="2" type="ORF">GCM10011581_49190</name>
</gene>
<evidence type="ECO:0000313" key="1">
    <source>
        <dbReference type="EMBL" id="GAA0515365.1"/>
    </source>
</evidence>
<evidence type="ECO:0000313" key="4">
    <source>
        <dbReference type="Proteomes" id="UP001500220"/>
    </source>
</evidence>
<keyword evidence="4" id="KW-1185">Reference proteome</keyword>
<evidence type="ECO:0000313" key="2">
    <source>
        <dbReference type="EMBL" id="GGJ06413.1"/>
    </source>
</evidence>
<organism evidence="2 3">
    <name type="scientific">Saccharopolyspora thermophila</name>
    <dbReference type="NCBI Taxonomy" id="89367"/>
    <lineage>
        <taxon>Bacteria</taxon>
        <taxon>Bacillati</taxon>
        <taxon>Actinomycetota</taxon>
        <taxon>Actinomycetes</taxon>
        <taxon>Pseudonocardiales</taxon>
        <taxon>Pseudonocardiaceae</taxon>
        <taxon>Saccharopolyspora</taxon>
    </lineage>
</organism>
<sequence length="225" mass="24193">MLKDPFKLEKIAARSWCRPGERLLMRIGPRWGHIAFDIGGRRGAPHEHGGRIAVESTTEPAWPLPTEVVSSGRYHGDEWVGDPSIWAYAQAPVPAHVAVGCADGLAAGRTDAWLVLSNQRLAVVIAASAAKRPEAEPQSGGWLARARALARDAQAMVQSGEESLLTLWEARSGVIHHFGALPLGREVEPVWFGQIAFHDGSALLIRMDSRTAAESVVTAGNALFG</sequence>
<accession>A0A917NJS0</accession>
<reference evidence="2 3" key="1">
    <citation type="journal article" date="2014" name="Int. J. Syst. Evol. Microbiol.">
        <title>Complete genome sequence of Corynebacterium casei LMG S-19264T (=DSM 44701T), isolated from a smear-ripened cheese.</title>
        <authorList>
            <consortium name="US DOE Joint Genome Institute (JGI-PGF)"/>
            <person name="Walter F."/>
            <person name="Albersmeier A."/>
            <person name="Kalinowski J."/>
            <person name="Ruckert C."/>
        </authorList>
    </citation>
    <scope>NUCLEOTIDE SEQUENCE [LARGE SCALE GENOMIC DNA]</scope>
    <source>
        <strain evidence="2 3">CGMCC 4.7206</strain>
    </source>
</reference>
<proteinExistence type="predicted"/>